<dbReference type="Proteomes" id="UP001153678">
    <property type="component" value="Unassembled WGS sequence"/>
</dbReference>
<protein>
    <submittedName>
        <fullName evidence="2">16211_t:CDS:1</fullName>
    </submittedName>
</protein>
<keyword evidence="3" id="KW-1185">Reference proteome</keyword>
<accession>A0A9W4TCQ4</accession>
<evidence type="ECO:0000313" key="3">
    <source>
        <dbReference type="Proteomes" id="UP001153678"/>
    </source>
</evidence>
<feature type="region of interest" description="Disordered" evidence="1">
    <location>
        <begin position="32"/>
        <end position="52"/>
    </location>
</feature>
<dbReference type="EMBL" id="CAMKVN010025335">
    <property type="protein sequence ID" value="CAI2200756.1"/>
    <property type="molecule type" value="Genomic_DNA"/>
</dbReference>
<evidence type="ECO:0000256" key="1">
    <source>
        <dbReference type="SAM" id="MobiDB-lite"/>
    </source>
</evidence>
<sequence>QRNNCYVGYLDFEDEKEELSSFIIQCEKELQTENNSSNLSDSKDHNRNLATQ</sequence>
<reference evidence="2" key="1">
    <citation type="submission" date="2022-08" db="EMBL/GenBank/DDBJ databases">
        <authorList>
            <person name="Kallberg Y."/>
            <person name="Tangrot J."/>
            <person name="Rosling A."/>
        </authorList>
    </citation>
    <scope>NUCLEOTIDE SEQUENCE</scope>
    <source>
        <strain evidence="2">Wild A</strain>
    </source>
</reference>
<gene>
    <name evidence="2" type="ORF">FWILDA_LOCUS19726</name>
</gene>
<feature type="non-terminal residue" evidence="2">
    <location>
        <position position="1"/>
    </location>
</feature>
<comment type="caution">
    <text evidence="2">The sequence shown here is derived from an EMBL/GenBank/DDBJ whole genome shotgun (WGS) entry which is preliminary data.</text>
</comment>
<proteinExistence type="predicted"/>
<feature type="compositionally biased region" description="Basic and acidic residues" evidence="1">
    <location>
        <begin position="41"/>
        <end position="52"/>
    </location>
</feature>
<feature type="non-terminal residue" evidence="2">
    <location>
        <position position="52"/>
    </location>
</feature>
<dbReference type="OrthoDB" id="2439580at2759"/>
<name>A0A9W4TCQ4_9GLOM</name>
<evidence type="ECO:0000313" key="2">
    <source>
        <dbReference type="EMBL" id="CAI2200756.1"/>
    </source>
</evidence>
<dbReference type="AlphaFoldDB" id="A0A9W4TCQ4"/>
<organism evidence="2 3">
    <name type="scientific">Funneliformis geosporum</name>
    <dbReference type="NCBI Taxonomy" id="1117311"/>
    <lineage>
        <taxon>Eukaryota</taxon>
        <taxon>Fungi</taxon>
        <taxon>Fungi incertae sedis</taxon>
        <taxon>Mucoromycota</taxon>
        <taxon>Glomeromycotina</taxon>
        <taxon>Glomeromycetes</taxon>
        <taxon>Glomerales</taxon>
        <taxon>Glomeraceae</taxon>
        <taxon>Funneliformis</taxon>
    </lineage>
</organism>